<accession>A0A6N8I3V4</accession>
<keyword evidence="2" id="KW-1185">Reference proteome</keyword>
<evidence type="ECO:0000313" key="2">
    <source>
        <dbReference type="Proteomes" id="UP000469440"/>
    </source>
</evidence>
<evidence type="ECO:0000313" key="1">
    <source>
        <dbReference type="EMBL" id="MVB12754.1"/>
    </source>
</evidence>
<comment type="caution">
    <text evidence="1">The sequence shown here is derived from an EMBL/GenBank/DDBJ whole genome shotgun (WGS) entry which is preliminary data.</text>
</comment>
<proteinExistence type="predicted"/>
<organism evidence="1 2">
    <name type="scientific">Caproicibacter fermentans</name>
    <dbReference type="NCBI Taxonomy" id="2576756"/>
    <lineage>
        <taxon>Bacteria</taxon>
        <taxon>Bacillati</taxon>
        <taxon>Bacillota</taxon>
        <taxon>Clostridia</taxon>
        <taxon>Eubacteriales</taxon>
        <taxon>Acutalibacteraceae</taxon>
        <taxon>Caproicibacter</taxon>
    </lineage>
</organism>
<name>A0A6N8I3V4_9FIRM</name>
<sequence>MDRIYPIVPELKECVLAFSTNDKKQTEHILIGELQEIRAALNGSNTARILSETKRPIGSLIADCCHSIPGVMSDIRVALSTEESSQNLEFWNNSINALNQLYNSNNESFKFFALRVWQEYKIRTKNSRRNTDDMSFFINFIEDLTLPVRLSLESIIQKGQSGLSDSPLDYFDNTLLNGSAKLFYNNENGVQEYIVADTDLMPVVIYSLKHIYSTHQYFQRCKVCNKLFLAHTANIPTLCSDKCRRTQSRLNKRKYDKAKKNISYEKDYKNSYMYWYNKLEKLKKAKVVNYEPFEKAFQSFCMDARVKKRAVKDGSLSVSSFNSWMLAQRTKADEIMSQLLAGQSHIEK</sequence>
<dbReference type="OrthoDB" id="1969108at2"/>
<reference evidence="1 2" key="1">
    <citation type="submission" date="2019-09" db="EMBL/GenBank/DDBJ databases">
        <title>Genome sequence of Clostridium sp. EA1.</title>
        <authorList>
            <person name="Poehlein A."/>
            <person name="Bengelsdorf F.R."/>
            <person name="Daniel R."/>
        </authorList>
    </citation>
    <scope>NUCLEOTIDE SEQUENCE [LARGE SCALE GENOMIC DNA]</scope>
    <source>
        <strain evidence="1 2">EA1</strain>
    </source>
</reference>
<dbReference type="Proteomes" id="UP000469440">
    <property type="component" value="Unassembled WGS sequence"/>
</dbReference>
<protein>
    <submittedName>
        <fullName evidence="1">Uncharacterized protein</fullName>
    </submittedName>
</protein>
<dbReference type="RefSeq" id="WP_156991351.1">
    <property type="nucleotide sequence ID" value="NZ_VWXL01000103.1"/>
</dbReference>
<gene>
    <name evidence="1" type="ORF">CAFE_34980</name>
</gene>
<dbReference type="EMBL" id="VWXL01000103">
    <property type="protein sequence ID" value="MVB12754.1"/>
    <property type="molecule type" value="Genomic_DNA"/>
</dbReference>
<dbReference type="AlphaFoldDB" id="A0A6N8I3V4"/>